<dbReference type="SUPFAM" id="SSF53041">
    <property type="entry name" value="Resolvase-like"/>
    <property type="match status" value="1"/>
</dbReference>
<dbReference type="InterPro" id="IPR036162">
    <property type="entry name" value="Resolvase-like_N_sf"/>
</dbReference>
<evidence type="ECO:0000313" key="2">
    <source>
        <dbReference type="EMBL" id="MDB7983205.1"/>
    </source>
</evidence>
<evidence type="ECO:0000313" key="3">
    <source>
        <dbReference type="EMBL" id="RGD77810.1"/>
    </source>
</evidence>
<name>A0A3E3E967_9FIRM</name>
<comment type="caution">
    <text evidence="3">The sequence shown here is derived from an EMBL/GenBank/DDBJ whole genome shotgun (WGS) entry which is preliminary data.</text>
</comment>
<evidence type="ECO:0000313" key="4">
    <source>
        <dbReference type="Proteomes" id="UP000260721"/>
    </source>
</evidence>
<dbReference type="AlphaFoldDB" id="A0A3E3E967"/>
<dbReference type="Proteomes" id="UP000260721">
    <property type="component" value="Unassembled WGS sequence"/>
</dbReference>
<reference evidence="2" key="2">
    <citation type="submission" date="2023-01" db="EMBL/GenBank/DDBJ databases">
        <title>Human gut microbiome strain richness.</title>
        <authorList>
            <person name="Chen-Liaw A."/>
        </authorList>
    </citation>
    <scope>NUCLEOTIDE SEQUENCE</scope>
    <source>
        <strain evidence="2">D8_m1001271B151109d0_201107</strain>
    </source>
</reference>
<protein>
    <submittedName>
        <fullName evidence="2">Recombinase family protein</fullName>
    </submittedName>
</protein>
<gene>
    <name evidence="3" type="ORF">DXC78_01675</name>
    <name evidence="2" type="ORF">PND82_10290</name>
</gene>
<dbReference type="Proteomes" id="UP001212981">
    <property type="component" value="Unassembled WGS sequence"/>
</dbReference>
<evidence type="ECO:0000259" key="1">
    <source>
        <dbReference type="Pfam" id="PF00239"/>
    </source>
</evidence>
<dbReference type="Pfam" id="PF00239">
    <property type="entry name" value="Resolvase"/>
    <property type="match status" value="1"/>
</dbReference>
<reference evidence="3 4" key="1">
    <citation type="submission" date="2018-08" db="EMBL/GenBank/DDBJ databases">
        <title>A genome reference for cultivated species of the human gut microbiota.</title>
        <authorList>
            <person name="Zou Y."/>
            <person name="Xue W."/>
            <person name="Luo G."/>
        </authorList>
    </citation>
    <scope>NUCLEOTIDE SEQUENCE [LARGE SCALE GENOMIC DNA]</scope>
    <source>
        <strain evidence="3 4">TF08-11</strain>
    </source>
</reference>
<organism evidence="3 4">
    <name type="scientific">Faecalicoccus pleomorphus</name>
    <dbReference type="NCBI Taxonomy" id="1323"/>
    <lineage>
        <taxon>Bacteria</taxon>
        <taxon>Bacillati</taxon>
        <taxon>Bacillota</taxon>
        <taxon>Erysipelotrichia</taxon>
        <taxon>Erysipelotrichales</taxon>
        <taxon>Erysipelotrichaceae</taxon>
        <taxon>Faecalicoccus</taxon>
    </lineage>
</organism>
<dbReference type="Gene3D" id="3.40.50.1390">
    <property type="entry name" value="Resolvase, N-terminal catalytic domain"/>
    <property type="match status" value="1"/>
</dbReference>
<sequence>MQKKKAWIYARVSERTQRNLIFYQKDLLCSLAEHMNLEVCGFVHEITKGNTLNTKGIRDILVHVRRKDFDVLLIYDWTRLVIYRDLFMEFKMFCDQHHVSILTIQDIETRFLG</sequence>
<dbReference type="InterPro" id="IPR006119">
    <property type="entry name" value="Resolv_N"/>
</dbReference>
<dbReference type="GO" id="GO:0003677">
    <property type="term" value="F:DNA binding"/>
    <property type="evidence" value="ECO:0007669"/>
    <property type="project" value="InterPro"/>
</dbReference>
<dbReference type="EMBL" id="QUSK01000003">
    <property type="protein sequence ID" value="RGD77810.1"/>
    <property type="molecule type" value="Genomic_DNA"/>
</dbReference>
<dbReference type="GO" id="GO:0000150">
    <property type="term" value="F:DNA strand exchange activity"/>
    <property type="evidence" value="ECO:0007669"/>
    <property type="project" value="InterPro"/>
</dbReference>
<proteinExistence type="predicted"/>
<feature type="domain" description="Resolvase/invertase-type recombinase catalytic" evidence="1">
    <location>
        <begin position="7"/>
        <end position="109"/>
    </location>
</feature>
<dbReference type="RefSeq" id="WP_117445419.1">
    <property type="nucleotide sequence ID" value="NZ_CALZNX010000001.1"/>
</dbReference>
<accession>A0A3E3E967</accession>
<dbReference type="EMBL" id="JAQLXO010000025">
    <property type="protein sequence ID" value="MDB7983205.1"/>
    <property type="molecule type" value="Genomic_DNA"/>
</dbReference>